<evidence type="ECO:0000313" key="2">
    <source>
        <dbReference type="EMBL" id="MBD3107236.1"/>
    </source>
</evidence>
<dbReference type="AlphaFoldDB" id="A0A927CTM7"/>
<keyword evidence="3" id="KW-1185">Reference proteome</keyword>
<dbReference type="PANTHER" id="PTHR30336:SF20">
    <property type="entry name" value="DUF218 DOMAIN-CONTAINING PROTEIN"/>
    <property type="match status" value="1"/>
</dbReference>
<gene>
    <name evidence="2" type="ORF">IEO70_02570</name>
</gene>
<evidence type="ECO:0000313" key="3">
    <source>
        <dbReference type="Proteomes" id="UP000602076"/>
    </source>
</evidence>
<protein>
    <submittedName>
        <fullName evidence="2">YdcF family protein</fullName>
    </submittedName>
</protein>
<name>A0A927CTM7_9BACI</name>
<dbReference type="PANTHER" id="PTHR30336">
    <property type="entry name" value="INNER MEMBRANE PROTEIN, PROBABLE PERMEASE"/>
    <property type="match status" value="1"/>
</dbReference>
<dbReference type="InterPro" id="IPR003848">
    <property type="entry name" value="DUF218"/>
</dbReference>
<accession>A0A927CTM7</accession>
<reference evidence="2" key="1">
    <citation type="submission" date="2020-09" db="EMBL/GenBank/DDBJ databases">
        <title>Bacillus faecalis sp. nov., a moderately halophilic bacterium isolated from cow faeces.</title>
        <authorList>
            <person name="Jiang L."/>
            <person name="Lee J."/>
        </authorList>
    </citation>
    <scope>NUCLEOTIDE SEQUENCE</scope>
    <source>
        <strain evidence="2">AGMB 02131</strain>
    </source>
</reference>
<dbReference type="Gene3D" id="3.40.50.620">
    <property type="entry name" value="HUPs"/>
    <property type="match status" value="1"/>
</dbReference>
<organism evidence="2 3">
    <name type="scientific">Peribacillus faecalis</name>
    <dbReference type="NCBI Taxonomy" id="2772559"/>
    <lineage>
        <taxon>Bacteria</taxon>
        <taxon>Bacillati</taxon>
        <taxon>Bacillota</taxon>
        <taxon>Bacilli</taxon>
        <taxon>Bacillales</taxon>
        <taxon>Bacillaceae</taxon>
        <taxon>Peribacillus</taxon>
    </lineage>
</organism>
<evidence type="ECO:0000259" key="1">
    <source>
        <dbReference type="Pfam" id="PF02698"/>
    </source>
</evidence>
<dbReference type="InterPro" id="IPR014729">
    <property type="entry name" value="Rossmann-like_a/b/a_fold"/>
</dbReference>
<dbReference type="GO" id="GO:0005886">
    <property type="term" value="C:plasma membrane"/>
    <property type="evidence" value="ECO:0007669"/>
    <property type="project" value="TreeGrafter"/>
</dbReference>
<dbReference type="InterPro" id="IPR051599">
    <property type="entry name" value="Cell_Envelope_Assoc"/>
</dbReference>
<sequence length="191" mass="21623">MTLSFFKKLTLSLSIILFLWLIIHSAVIIADGLNDELEVVDVAVVLGNKVELNGQPSDRLQARLDKAVQLYEENYFNYIIVSGGTGKEGWDEAEVMKNYLIAQGIQEASIIEDPDGYNSYMTAENSKAIMDELDLHSVMVISQYFHISRTKLAFEKVGFETIASAHADIFDSRDVYSTLREFPAYYTYLIK</sequence>
<feature type="domain" description="DUF218" evidence="1">
    <location>
        <begin position="41"/>
        <end position="168"/>
    </location>
</feature>
<dbReference type="CDD" id="cd06259">
    <property type="entry name" value="YdcF-like"/>
    <property type="match status" value="1"/>
</dbReference>
<proteinExistence type="predicted"/>
<dbReference type="Pfam" id="PF02698">
    <property type="entry name" value="DUF218"/>
    <property type="match status" value="1"/>
</dbReference>
<dbReference type="Proteomes" id="UP000602076">
    <property type="component" value="Unassembled WGS sequence"/>
</dbReference>
<dbReference type="RefSeq" id="WP_190996777.1">
    <property type="nucleotide sequence ID" value="NZ_JACXSI010000004.1"/>
</dbReference>
<dbReference type="EMBL" id="JACXSI010000004">
    <property type="protein sequence ID" value="MBD3107236.1"/>
    <property type="molecule type" value="Genomic_DNA"/>
</dbReference>
<comment type="caution">
    <text evidence="2">The sequence shown here is derived from an EMBL/GenBank/DDBJ whole genome shotgun (WGS) entry which is preliminary data.</text>
</comment>